<dbReference type="SUPFAM" id="SSF51126">
    <property type="entry name" value="Pectin lyase-like"/>
    <property type="match status" value="1"/>
</dbReference>
<dbReference type="InterPro" id="IPR051275">
    <property type="entry name" value="Cell_adhesion_signaling"/>
</dbReference>
<evidence type="ECO:0000256" key="3">
    <source>
        <dbReference type="ARBA" id="ARBA00023157"/>
    </source>
</evidence>
<dbReference type="PANTHER" id="PTHR11640:SF31">
    <property type="entry name" value="IRREGULAR CHIASM C-ROUGHEST PROTEIN-RELATED"/>
    <property type="match status" value="1"/>
</dbReference>
<evidence type="ECO:0000256" key="6">
    <source>
        <dbReference type="SAM" id="Phobius"/>
    </source>
</evidence>
<feature type="transmembrane region" description="Helical" evidence="6">
    <location>
        <begin position="1272"/>
        <end position="1291"/>
    </location>
</feature>
<feature type="domain" description="Ig-like" evidence="7">
    <location>
        <begin position="778"/>
        <end position="859"/>
    </location>
</feature>
<keyword evidence="4" id="KW-0325">Glycoprotein</keyword>
<dbReference type="PROSITE" id="PS50835">
    <property type="entry name" value="IG_LIKE"/>
    <property type="match status" value="1"/>
</dbReference>
<dbReference type="InterPro" id="IPR013783">
    <property type="entry name" value="Ig-like_fold"/>
</dbReference>
<keyword evidence="9" id="KW-1185">Reference proteome</keyword>
<keyword evidence="6" id="KW-1133">Transmembrane helix</keyword>
<evidence type="ECO:0000259" key="7">
    <source>
        <dbReference type="PROSITE" id="PS50835"/>
    </source>
</evidence>
<dbReference type="InterPro" id="IPR011050">
    <property type="entry name" value="Pectin_lyase_fold/virulence"/>
</dbReference>
<sequence length="1296" mass="125168">MNVASPSTSPHVRVRDRILAVLTAFGLATAGALVAAEPAAAAATSPITVQTTADADGNGACAAGSIVDTASPVTLRNALCVASNLGTAVEVIVPAGTYLLDGARGPLALGTQTGSAVTVTGASAAATVITGDGTHQLMNIDQNLVGSVTVELSGLTFDGGVDNTFGGGAIIAGSGGSAATGDTLVVNDSVFTQNSANTTAGPTANPGGAIQFIGGALEVNDSTFQNNSSGTSSGGAIAYQAMGLPGEHLIITGSTFTGNAATSTTPAAIGGGALDLAVLSGTAPLSITGTSFVGNTVTGAAANPARGGAIQLNSGTLSITGSSITGNQIAGGPPAAGAGIHVAGGALNAHYNRFDDNVGGVAVFQGPGSVDATNNWWGCPAGPGNSGCDTVDVTNASAYTPYLTLNARATPAMILPGGTSTAVTADLLLNSGGSAIVASDLGAFAGLPVVWSDLTPGASSVASSSSPIVAGVASTTYLPNGALGLGSVKASLDDGGVVVPIAIAGASLFTSAASANALVGAPFTFTLTTSGYPVPSLAQTTGALPAGLTFSDNGDGTATISGTPTVTGAVSLAFTATNGYLPDAVQNFALQVVQAPSITSATTTTFTAGVAGSFTVTTAGFPMPSQISTADALPAGVTFTDNGDGTATIAGIPDAGTGGPYPLAIEAVNGVTPDASQSFTVIVDESATITSADNTTFSVGAAGTFTVTTDAGFPVATTLNVTGALPAGVTFVDNGSGTATLSGTPLSGEGGSYPLTFTASNGTVPAVQPFTLTVTEAPVVTLQPSPQTVNAGNPASFSAGASGFPFPTVQWQVSTTGGVSWADIVGATSTTLGFTAVQAQDGNLYRALFSNGVDVLSVSALLVVGTQPTITSAAAAAFVVGGGVQFFTVTATGVPDASFTTVETLPAWLALDDNGDGTASLHGMPPAASGGQHPFTIEASNGFLPIASQPFVLTVNEAPTIVAATGLTQDVGDSITVPVTTTGYPLSITLTSTGAPPAGVTFADNGDGTATLAGTPAVGTGGVYPLTFTASNGVQPDAVHAFTLTLNEGPTITSADTTTFVRGATMSFTVTSSAGYPSAASFSETGALPAGVSFTDNGDGSATLLGMTTAMVGSVALSITASNGVVGLDAVQAFTFVVADAAVVPLPLTVPVGDGALGGVPSTVAPGQVLNLTGTGFAVGAPVTFGIYSSPVALASAVADATGAVTVTVTIPGDYAGPHSLVASGVSASGGPRLLRADTVVVAPATPGSGTTFGSGAKSGLSSTGVAGNVTLLAMLALFALAIGIVALLVLRRRRV</sequence>
<dbReference type="Gene3D" id="2.60.40.10">
    <property type="entry name" value="Immunoglobulins"/>
    <property type="match status" value="5"/>
</dbReference>
<dbReference type="EMBL" id="JBHSTP010000002">
    <property type="protein sequence ID" value="MFC6356142.1"/>
    <property type="molecule type" value="Genomic_DNA"/>
</dbReference>
<dbReference type="Gene3D" id="2.160.20.10">
    <property type="entry name" value="Single-stranded right-handed beta-helix, Pectin lyase-like"/>
    <property type="match status" value="1"/>
</dbReference>
<keyword evidence="6" id="KW-0812">Transmembrane</keyword>
<dbReference type="InterPro" id="IPR015919">
    <property type="entry name" value="Cadherin-like_sf"/>
</dbReference>
<dbReference type="InterPro" id="IPR012334">
    <property type="entry name" value="Pectin_lyas_fold"/>
</dbReference>
<dbReference type="InterPro" id="IPR007110">
    <property type="entry name" value="Ig-like_dom"/>
</dbReference>
<dbReference type="RefSeq" id="WP_386730149.1">
    <property type="nucleotide sequence ID" value="NZ_JBHSTP010000002.1"/>
</dbReference>
<evidence type="ECO:0000256" key="4">
    <source>
        <dbReference type="ARBA" id="ARBA00023180"/>
    </source>
</evidence>
<evidence type="ECO:0000256" key="2">
    <source>
        <dbReference type="ARBA" id="ARBA00023136"/>
    </source>
</evidence>
<dbReference type="Proteomes" id="UP001596306">
    <property type="component" value="Unassembled WGS sequence"/>
</dbReference>
<accession>A0ABW1VF31</accession>
<comment type="subcellular location">
    <subcellularLocation>
        <location evidence="1">Membrane</location>
        <topology evidence="1">Single-pass type I membrane protein</topology>
    </subcellularLocation>
</comment>
<evidence type="ECO:0000313" key="9">
    <source>
        <dbReference type="Proteomes" id="UP001596306"/>
    </source>
</evidence>
<evidence type="ECO:0000256" key="5">
    <source>
        <dbReference type="ARBA" id="ARBA00023319"/>
    </source>
</evidence>
<proteinExistence type="predicted"/>
<keyword evidence="5" id="KW-0393">Immunoglobulin domain</keyword>
<dbReference type="SUPFAM" id="SSF48726">
    <property type="entry name" value="Immunoglobulin"/>
    <property type="match status" value="1"/>
</dbReference>
<keyword evidence="3" id="KW-1015">Disulfide bond</keyword>
<organism evidence="8 9">
    <name type="scientific">Luethyella okanaganae</name>
    <dbReference type="NCBI Taxonomy" id="69372"/>
    <lineage>
        <taxon>Bacteria</taxon>
        <taxon>Bacillati</taxon>
        <taxon>Actinomycetota</taxon>
        <taxon>Actinomycetes</taxon>
        <taxon>Micrococcales</taxon>
        <taxon>Microbacteriaceae</taxon>
        <taxon>Luethyella</taxon>
    </lineage>
</organism>
<gene>
    <name evidence="8" type="ORF">ACFQB0_08485</name>
</gene>
<keyword evidence="2 6" id="KW-0472">Membrane</keyword>
<dbReference type="Pfam" id="PF05345">
    <property type="entry name" value="He_PIG"/>
    <property type="match status" value="2"/>
</dbReference>
<comment type="caution">
    <text evidence="8">The sequence shown here is derived from an EMBL/GenBank/DDBJ whole genome shotgun (WGS) entry which is preliminary data.</text>
</comment>
<protein>
    <submittedName>
        <fullName evidence="8">Beta strand repeat-containing protein</fullName>
    </submittedName>
</protein>
<evidence type="ECO:0000256" key="1">
    <source>
        <dbReference type="ARBA" id="ARBA00004479"/>
    </source>
</evidence>
<dbReference type="InterPro" id="IPR036179">
    <property type="entry name" value="Ig-like_dom_sf"/>
</dbReference>
<dbReference type="SUPFAM" id="SSF49313">
    <property type="entry name" value="Cadherin-like"/>
    <property type="match status" value="3"/>
</dbReference>
<evidence type="ECO:0000313" key="8">
    <source>
        <dbReference type="EMBL" id="MFC6356142.1"/>
    </source>
</evidence>
<reference evidence="9" key="1">
    <citation type="journal article" date="2019" name="Int. J. Syst. Evol. Microbiol.">
        <title>The Global Catalogue of Microorganisms (GCM) 10K type strain sequencing project: providing services to taxonomists for standard genome sequencing and annotation.</title>
        <authorList>
            <consortium name="The Broad Institute Genomics Platform"/>
            <consortium name="The Broad Institute Genome Sequencing Center for Infectious Disease"/>
            <person name="Wu L."/>
            <person name="Ma J."/>
        </authorList>
    </citation>
    <scope>NUCLEOTIDE SEQUENCE [LARGE SCALE GENOMIC DNA]</scope>
    <source>
        <strain evidence="9">CCUG 43304</strain>
    </source>
</reference>
<dbReference type="PANTHER" id="PTHR11640">
    <property type="entry name" value="NEPHRIN"/>
    <property type="match status" value="1"/>
</dbReference>
<name>A0ABW1VF31_9MICO</name>